<dbReference type="RefSeq" id="WP_256791632.1">
    <property type="nucleotide sequence ID" value="NZ_JANIID010000043.1"/>
</dbReference>
<accession>A0A9X2LRR6</accession>
<protein>
    <submittedName>
        <fullName evidence="2">Uncharacterized protein</fullName>
    </submittedName>
</protein>
<comment type="caution">
    <text evidence="2">The sequence shown here is derived from an EMBL/GenBank/DDBJ whole genome shotgun (WGS) entry which is preliminary data.</text>
</comment>
<gene>
    <name evidence="2" type="ORF">NQU55_32140</name>
</gene>
<organism evidence="2 3">
    <name type="scientific">Streptomyces telluris</name>
    <dbReference type="NCBI Taxonomy" id="2720021"/>
    <lineage>
        <taxon>Bacteria</taxon>
        <taxon>Bacillati</taxon>
        <taxon>Actinomycetota</taxon>
        <taxon>Actinomycetes</taxon>
        <taxon>Kitasatosporales</taxon>
        <taxon>Streptomycetaceae</taxon>
        <taxon>Streptomyces</taxon>
    </lineage>
</organism>
<name>A0A9X2LRR6_9ACTN</name>
<dbReference type="Proteomes" id="UP001142374">
    <property type="component" value="Unassembled WGS sequence"/>
</dbReference>
<dbReference type="EMBL" id="JANIID010000043">
    <property type="protein sequence ID" value="MCQ8774380.1"/>
    <property type="molecule type" value="Genomic_DNA"/>
</dbReference>
<dbReference type="AlphaFoldDB" id="A0A9X2LRR6"/>
<keyword evidence="3" id="KW-1185">Reference proteome</keyword>
<reference evidence="2" key="1">
    <citation type="submission" date="2022-06" db="EMBL/GenBank/DDBJ databases">
        <title>WGS of actinobacteria.</title>
        <authorList>
            <person name="Thawai C."/>
        </authorList>
    </citation>
    <scope>NUCLEOTIDE SEQUENCE</scope>
    <source>
        <strain evidence="2">AA8</strain>
    </source>
</reference>
<proteinExistence type="predicted"/>
<evidence type="ECO:0000313" key="2">
    <source>
        <dbReference type="EMBL" id="MCQ8774380.1"/>
    </source>
</evidence>
<sequence>MPRQEPHQPGVLADAEAAEPAWRQPAGRDHSRPDSGGPGAVYTRAALGLLDAAHAAVAAAVAADRAAGDGWAAIGAALGVSEDTAARRYRR</sequence>
<evidence type="ECO:0000313" key="3">
    <source>
        <dbReference type="Proteomes" id="UP001142374"/>
    </source>
</evidence>
<evidence type="ECO:0000256" key="1">
    <source>
        <dbReference type="SAM" id="MobiDB-lite"/>
    </source>
</evidence>
<feature type="region of interest" description="Disordered" evidence="1">
    <location>
        <begin position="1"/>
        <end position="40"/>
    </location>
</feature>